<dbReference type="InterPro" id="IPR001451">
    <property type="entry name" value="Hexapep"/>
</dbReference>
<dbReference type="PANTHER" id="PTHR23416">
    <property type="entry name" value="SIALIC ACID SYNTHASE-RELATED"/>
    <property type="match status" value="1"/>
</dbReference>
<name>A0ABU9VD78_9BACI</name>
<keyword evidence="3" id="KW-0012">Acyltransferase</keyword>
<keyword evidence="4" id="KW-1185">Reference proteome</keyword>
<sequence>MIVKDIFNRDRAGETISIQDPEFPKMAQAIERAQELVAKLNTGYHSTEEVRKQFFELTTQEIDHTFELLPPFYTDFGQNITVGSHVFINSGCTFMDRGGITIGDHVLIAPKVNLVTTNHPISPSERRATTSKPINIKNNAWIGIAATIMPGVTIGENSIISAGAVVTKDVPDNVIVAGVPATVIKSIEK</sequence>
<dbReference type="SUPFAM" id="SSF51161">
    <property type="entry name" value="Trimeric LpxA-like enzymes"/>
    <property type="match status" value="1"/>
</dbReference>
<gene>
    <name evidence="3" type="ORF">MKY91_01620</name>
</gene>
<evidence type="ECO:0000256" key="2">
    <source>
        <dbReference type="ARBA" id="ARBA00022679"/>
    </source>
</evidence>
<evidence type="ECO:0000256" key="1">
    <source>
        <dbReference type="ARBA" id="ARBA00007274"/>
    </source>
</evidence>
<dbReference type="Gene3D" id="2.160.10.10">
    <property type="entry name" value="Hexapeptide repeat proteins"/>
    <property type="match status" value="1"/>
</dbReference>
<keyword evidence="2 3" id="KW-0808">Transferase</keyword>
<dbReference type="GO" id="GO:0016746">
    <property type="term" value="F:acyltransferase activity"/>
    <property type="evidence" value="ECO:0007669"/>
    <property type="project" value="UniProtKB-KW"/>
</dbReference>
<dbReference type="CDD" id="cd03357">
    <property type="entry name" value="LbH_MAT_GAT"/>
    <property type="match status" value="1"/>
</dbReference>
<comment type="caution">
    <text evidence="3">The sequence shown here is derived from an EMBL/GenBank/DDBJ whole genome shotgun (WGS) entry which is preliminary data.</text>
</comment>
<evidence type="ECO:0000313" key="4">
    <source>
        <dbReference type="Proteomes" id="UP001418796"/>
    </source>
</evidence>
<dbReference type="PANTHER" id="PTHR23416:SF23">
    <property type="entry name" value="ACETYLTRANSFERASE C18B11.09C-RELATED"/>
    <property type="match status" value="1"/>
</dbReference>
<accession>A0ABU9VD78</accession>
<dbReference type="InterPro" id="IPR051159">
    <property type="entry name" value="Hexapeptide_acetyltransf"/>
</dbReference>
<dbReference type="RefSeq" id="WP_343129033.1">
    <property type="nucleotide sequence ID" value="NZ_JBCITK010000001.1"/>
</dbReference>
<organism evidence="3 4">
    <name type="scientific">Alkalicoccobacillus gibsonii</name>
    <dbReference type="NCBI Taxonomy" id="79881"/>
    <lineage>
        <taxon>Bacteria</taxon>
        <taxon>Bacillati</taxon>
        <taxon>Bacillota</taxon>
        <taxon>Bacilli</taxon>
        <taxon>Bacillales</taxon>
        <taxon>Bacillaceae</taxon>
        <taxon>Alkalicoccobacillus</taxon>
    </lineage>
</organism>
<proteinExistence type="inferred from homology"/>
<dbReference type="Pfam" id="PF00132">
    <property type="entry name" value="Hexapep"/>
    <property type="match status" value="1"/>
</dbReference>
<protein>
    <submittedName>
        <fullName evidence="3">Sugar O-acetyltransferase</fullName>
        <ecNumber evidence="3">2.3.1.-</ecNumber>
    </submittedName>
</protein>
<evidence type="ECO:0000313" key="3">
    <source>
        <dbReference type="EMBL" id="MEN0641857.1"/>
    </source>
</evidence>
<dbReference type="Proteomes" id="UP001418796">
    <property type="component" value="Unassembled WGS sequence"/>
</dbReference>
<dbReference type="EC" id="2.3.1.-" evidence="3"/>
<dbReference type="EMBL" id="JBCITK010000001">
    <property type="protein sequence ID" value="MEN0641857.1"/>
    <property type="molecule type" value="Genomic_DNA"/>
</dbReference>
<dbReference type="InterPro" id="IPR011004">
    <property type="entry name" value="Trimer_LpxA-like_sf"/>
</dbReference>
<comment type="similarity">
    <text evidence="1">Belongs to the transferase hexapeptide repeat family.</text>
</comment>
<reference evidence="3 4" key="1">
    <citation type="submission" date="2024-03" db="EMBL/GenBank/DDBJ databases">
        <title>Bacilli Hybrid Assemblies.</title>
        <authorList>
            <person name="Kovac J."/>
        </authorList>
    </citation>
    <scope>NUCLEOTIDE SEQUENCE [LARGE SCALE GENOMIC DNA]</scope>
    <source>
        <strain evidence="3 4">FSL R7-0666</strain>
    </source>
</reference>